<dbReference type="EMBL" id="CP001875">
    <property type="protein sequence ID" value="ADD77883.1"/>
    <property type="molecule type" value="Genomic_DNA"/>
</dbReference>
<dbReference type="KEGG" id="pam:PANA_2716"/>
<gene>
    <name evidence="3" type="primary">yfcQ</name>
    <name evidence="3" type="ordered locus">PANA_2716</name>
</gene>
<proteinExistence type="predicted"/>
<dbReference type="InterPro" id="IPR036937">
    <property type="entry name" value="Adhesion_dom_fimbrial_sf"/>
</dbReference>
<dbReference type="GO" id="GO:0009289">
    <property type="term" value="C:pilus"/>
    <property type="evidence" value="ECO:0007669"/>
    <property type="project" value="InterPro"/>
</dbReference>
<keyword evidence="1" id="KW-0732">Signal</keyword>
<reference evidence="3 4" key="1">
    <citation type="journal article" date="2010" name="J. Bacteriol.">
        <title>Genome sequence of Pantoea ananatis LMG20103, the causative agent of Eucalyptus blight and dieback.</title>
        <authorList>
            <person name="De Maayer P."/>
            <person name="Chan W.Y."/>
            <person name="Venter S.N."/>
            <person name="Toth I.K."/>
            <person name="Birch P.R."/>
            <person name="Joubert F."/>
            <person name="Coutinho T.A."/>
        </authorList>
    </citation>
    <scope>NUCLEOTIDE SEQUENCE [LARGE SCALE GENOMIC DNA]</scope>
    <source>
        <strain evidence="3 4">LMG 20103</strain>
    </source>
</reference>
<dbReference type="STRING" id="706191.PANA_2716"/>
<feature type="domain" description="Fimbrial-type adhesion" evidence="2">
    <location>
        <begin position="217"/>
        <end position="352"/>
    </location>
</feature>
<dbReference type="InterPro" id="IPR050263">
    <property type="entry name" value="Bact_Fimbrial_Adh_Pro"/>
</dbReference>
<dbReference type="InterPro" id="IPR000259">
    <property type="entry name" value="Adhesion_dom_fimbrial"/>
</dbReference>
<dbReference type="Pfam" id="PF00419">
    <property type="entry name" value="Fimbrial"/>
    <property type="match status" value="3"/>
</dbReference>
<name>D4GJD3_PANAM</name>
<dbReference type="Proteomes" id="UP000001702">
    <property type="component" value="Chromosome"/>
</dbReference>
<feature type="domain" description="Fimbrial-type adhesion" evidence="2">
    <location>
        <begin position="53"/>
        <end position="182"/>
    </location>
</feature>
<feature type="chain" id="PRO_5003057337" evidence="1">
    <location>
        <begin position="36"/>
        <end position="542"/>
    </location>
</feature>
<dbReference type="AlphaFoldDB" id="D4GJD3"/>
<accession>D4GJD3</accession>
<feature type="signal peptide" evidence="1">
    <location>
        <begin position="1"/>
        <end position="35"/>
    </location>
</feature>
<dbReference type="PANTHER" id="PTHR33420">
    <property type="entry name" value="FIMBRIAL SUBUNIT ELFA-RELATED"/>
    <property type="match status" value="1"/>
</dbReference>
<protein>
    <submittedName>
        <fullName evidence="3">YfcQ</fullName>
    </submittedName>
</protein>
<keyword evidence="4" id="KW-1185">Reference proteome</keyword>
<dbReference type="HOGENOM" id="CLU_502347_0_0_6"/>
<dbReference type="InterPro" id="IPR008966">
    <property type="entry name" value="Adhesion_dom_sf"/>
</dbReference>
<dbReference type="Gene3D" id="2.60.40.1090">
    <property type="entry name" value="Fimbrial-type adhesion domain"/>
    <property type="match status" value="3"/>
</dbReference>
<organism evidence="3 4">
    <name type="scientific">Pantoea ananatis (strain LMG 20103)</name>
    <dbReference type="NCBI Taxonomy" id="706191"/>
    <lineage>
        <taxon>Bacteria</taxon>
        <taxon>Pseudomonadati</taxon>
        <taxon>Pseudomonadota</taxon>
        <taxon>Gammaproteobacteria</taxon>
        <taxon>Enterobacterales</taxon>
        <taxon>Erwiniaceae</taxon>
        <taxon>Pantoea</taxon>
    </lineage>
</organism>
<evidence type="ECO:0000259" key="2">
    <source>
        <dbReference type="Pfam" id="PF00419"/>
    </source>
</evidence>
<dbReference type="GO" id="GO:0043709">
    <property type="term" value="P:cell adhesion involved in single-species biofilm formation"/>
    <property type="evidence" value="ECO:0007669"/>
    <property type="project" value="TreeGrafter"/>
</dbReference>
<evidence type="ECO:0000313" key="4">
    <source>
        <dbReference type="Proteomes" id="UP000001702"/>
    </source>
</evidence>
<dbReference type="PANTHER" id="PTHR33420:SF34">
    <property type="entry name" value="MINOR FIMBRIAL SUBUNIT"/>
    <property type="match status" value="1"/>
</dbReference>
<feature type="domain" description="Fimbrial-type adhesion" evidence="2">
    <location>
        <begin position="406"/>
        <end position="542"/>
    </location>
</feature>
<evidence type="ECO:0000313" key="3">
    <source>
        <dbReference type="EMBL" id="ADD77883.1"/>
    </source>
</evidence>
<dbReference type="eggNOG" id="COG3539">
    <property type="taxonomic scope" value="Bacteria"/>
</dbReference>
<evidence type="ECO:0000256" key="1">
    <source>
        <dbReference type="SAM" id="SignalP"/>
    </source>
</evidence>
<dbReference type="SUPFAM" id="SSF49401">
    <property type="entry name" value="Bacterial adhesins"/>
    <property type="match status" value="3"/>
</dbReference>
<sequence>MRFPLGNSRRSAMKAKFRLCSLLLLTAFMASSVQAEVNNGDMTTLTIHGILVETPECVVNNQEPIEVDFGEDVVISRINGVDYKKTRIMYSLLCTSLAKQGLKVTIIGEPAAFNTSLLATSKSALGIQLMHENAALSPGSSVAFNYNDGALPELWAVLAVQNNALPTAGTFTGNGTMVFEYQYGASMHPVYIPLVFSAVFCLPVNAASENPKADVTFRGTLIERIPCTVNNGDTITVNFGDDVMTTRLDDDNSNVYSREVVVPLDCSSRDVRLRIDGITSAFNPELLAGHQAGFGFRLIYGDRTMPLNDWIQTNVSAQGMPDLTFTVRPVRQEGVTLNGGEFSVVASLIANYLYTWNIMTNQGVRMPGYEGYAKGRHRWPGIRMGSLLLGGLALIAPDVYANNLALKGTLITPPSCILNGDSTLEISFGESIRIKSVPDGLYRQAVNPGLECDSSNLAWNLVLTVAGTAAGFDNESATVVTAEQADLGVKLYIDDAAFELNKAYKVNGQTLPKIEAVLVQREGAELDEGDFTARVTLRAEFQ</sequence>